<evidence type="ECO:0000256" key="1">
    <source>
        <dbReference type="ARBA" id="ARBA00022603"/>
    </source>
</evidence>
<feature type="region of interest" description="Disordered" evidence="6">
    <location>
        <begin position="468"/>
        <end position="568"/>
    </location>
</feature>
<evidence type="ECO:0000256" key="2">
    <source>
        <dbReference type="ARBA" id="ARBA00022679"/>
    </source>
</evidence>
<organism evidence="8">
    <name type="scientific">Hirondellea gigas</name>
    <dbReference type="NCBI Taxonomy" id="1518452"/>
    <lineage>
        <taxon>Eukaryota</taxon>
        <taxon>Metazoa</taxon>
        <taxon>Ecdysozoa</taxon>
        <taxon>Arthropoda</taxon>
        <taxon>Crustacea</taxon>
        <taxon>Multicrustacea</taxon>
        <taxon>Malacostraca</taxon>
        <taxon>Eumalacostraca</taxon>
        <taxon>Peracarida</taxon>
        <taxon>Amphipoda</taxon>
        <taxon>Amphilochidea</taxon>
        <taxon>Lysianassida</taxon>
        <taxon>Lysianassidira</taxon>
        <taxon>Lysianassoidea</taxon>
        <taxon>Lysianassidae</taxon>
        <taxon>Hirondellea</taxon>
    </lineage>
</organism>
<evidence type="ECO:0000256" key="6">
    <source>
        <dbReference type="SAM" id="MobiDB-lite"/>
    </source>
</evidence>
<evidence type="ECO:0000313" key="8">
    <source>
        <dbReference type="EMBL" id="LAC25856.1"/>
    </source>
</evidence>
<name>A0A6A7G4M0_9CRUS</name>
<dbReference type="GO" id="GO:0005730">
    <property type="term" value="C:nucleolus"/>
    <property type="evidence" value="ECO:0007669"/>
    <property type="project" value="TreeGrafter"/>
</dbReference>
<sequence>MARAYIEAARLIAKVCGGAGLKSSAFGGSVRSLPIAYALTCKTLQYQSILEDILRESPLKSQLEDGNIKSKWLYLVMVYDLLFGKGSIDGSGKVKKEILKCKTALNAKLARLKIKAGVQENFQLLPIEFQQTVQFPRYVRVNTLKTSTKKVIEEFCAEGWKFDECLWSTNLHHEESEQTRSLSSKTFCLDSNVGDLLVFPHGTDLHDSKLVKNGHIILQDKSSCFPSIILDPQSDWHILDACAAPGNKTSHLAALLRQRNPDHPSLKGRIDAFDIDKKRSVLLRSRMNSLGSSDIVNVHRENFLHISPNDPKFVNAQAILIDPSCSGSGLLYHRLDHLIHFKLKSDESLIEEIRNFARFQCSLICHAMKWPNVQKIVYSTCSESQIENEEVVSKILSSHHDFELANALPNWERRGLPIFDGADHVVRVSARNDLAQGFFVACFVRKSEASLRNDTDQIIGNCVCAHEQSSNSVSSPKDRKVDDFKQRSSNSEDGGTATKNSLDRKSNRNSKRGKKRKGQQPQSNPEESHSNTAPADSFSSKSRKRKLSKNERRKKRKKMKLTKRFRSH</sequence>
<protein>
    <submittedName>
        <fullName evidence="8">28S rRNA (Cytosine-C(5))-methyltransferase</fullName>
    </submittedName>
</protein>
<dbReference type="Gene3D" id="3.30.70.1170">
    <property type="entry name" value="Sun protein, domain 3"/>
    <property type="match status" value="1"/>
</dbReference>
<keyword evidence="3 5" id="KW-0949">S-adenosyl-L-methionine</keyword>
<dbReference type="InterPro" id="IPR049560">
    <property type="entry name" value="MeTrfase_RsmB-F_NOP2_cat"/>
</dbReference>
<reference evidence="8" key="1">
    <citation type="submission" date="2017-11" db="EMBL/GenBank/DDBJ databases">
        <title>The sensing device of the deep-sea amphipod.</title>
        <authorList>
            <person name="Kobayashi H."/>
            <person name="Nagahama T."/>
            <person name="Arai W."/>
            <person name="Sasagawa Y."/>
            <person name="Umeda M."/>
            <person name="Hayashi T."/>
            <person name="Nikaido I."/>
            <person name="Watanabe H."/>
            <person name="Oguri K."/>
            <person name="Kitazato H."/>
            <person name="Fujioka K."/>
            <person name="Kido Y."/>
            <person name="Takami H."/>
        </authorList>
    </citation>
    <scope>NUCLEOTIDE SEQUENCE</scope>
    <source>
        <tissue evidence="8">Whole body</tissue>
    </source>
</reference>
<proteinExistence type="evidence at transcript level"/>
<evidence type="ECO:0000256" key="3">
    <source>
        <dbReference type="ARBA" id="ARBA00022691"/>
    </source>
</evidence>
<feature type="binding site" evidence="5">
    <location>
        <begin position="242"/>
        <end position="248"/>
    </location>
    <ligand>
        <name>S-adenosyl-L-methionine</name>
        <dbReference type="ChEBI" id="CHEBI:59789"/>
    </ligand>
</feature>
<dbReference type="PANTHER" id="PTHR22807:SF4">
    <property type="entry name" value="28S RRNA (CYTOSINE-C(5))-METHYLTRANSFERASE"/>
    <property type="match status" value="1"/>
</dbReference>
<dbReference type="AlphaFoldDB" id="A0A6A7G4M0"/>
<accession>A0A6A7G4M0</accession>
<feature type="compositionally biased region" description="Basic residues" evidence="6">
    <location>
        <begin position="507"/>
        <end position="518"/>
    </location>
</feature>
<dbReference type="Pfam" id="PF21153">
    <property type="entry name" value="NSUN5_N"/>
    <property type="match status" value="1"/>
</dbReference>
<feature type="binding site" evidence="5">
    <location>
        <position position="322"/>
    </location>
    <ligand>
        <name>S-adenosyl-L-methionine</name>
        <dbReference type="ChEBI" id="CHEBI:59789"/>
    </ligand>
</feature>
<dbReference type="InterPro" id="IPR048889">
    <property type="entry name" value="NSUN5_RCM1_N"/>
</dbReference>
<dbReference type="InterPro" id="IPR023267">
    <property type="entry name" value="RCMT"/>
</dbReference>
<feature type="compositionally biased region" description="Polar residues" evidence="6">
    <location>
        <begin position="519"/>
        <end position="534"/>
    </location>
</feature>
<comment type="caution">
    <text evidence="5">Lacks conserved residue(s) required for the propagation of feature annotation.</text>
</comment>
<dbReference type="GO" id="GO:0008173">
    <property type="term" value="F:RNA methyltransferase activity"/>
    <property type="evidence" value="ECO:0007669"/>
    <property type="project" value="InterPro"/>
</dbReference>
<feature type="compositionally biased region" description="Basic and acidic residues" evidence="6">
    <location>
        <begin position="476"/>
        <end position="486"/>
    </location>
</feature>
<dbReference type="Gene3D" id="3.40.50.150">
    <property type="entry name" value="Vaccinia Virus protein VP39"/>
    <property type="match status" value="1"/>
</dbReference>
<feature type="compositionally biased region" description="Polar residues" evidence="6">
    <location>
        <begin position="487"/>
        <end position="500"/>
    </location>
</feature>
<dbReference type="PANTHER" id="PTHR22807">
    <property type="entry name" value="NOP2 YEAST -RELATED NOL1/NOP2/FMU SUN DOMAIN-CONTAINING"/>
    <property type="match status" value="1"/>
</dbReference>
<dbReference type="GO" id="GO:0070475">
    <property type="term" value="P:rRNA base methylation"/>
    <property type="evidence" value="ECO:0007669"/>
    <property type="project" value="TreeGrafter"/>
</dbReference>
<dbReference type="PRINTS" id="PR02008">
    <property type="entry name" value="RCMTFAMILY"/>
</dbReference>
<dbReference type="Pfam" id="PF01189">
    <property type="entry name" value="Methyltr_RsmB-F"/>
    <property type="match status" value="1"/>
</dbReference>
<feature type="binding site" evidence="5">
    <location>
        <position position="274"/>
    </location>
    <ligand>
        <name>S-adenosyl-L-methionine</name>
        <dbReference type="ChEBI" id="CHEBI:59789"/>
    </ligand>
</feature>
<dbReference type="SUPFAM" id="SSF53335">
    <property type="entry name" value="S-adenosyl-L-methionine-dependent methyltransferases"/>
    <property type="match status" value="1"/>
</dbReference>
<dbReference type="InterPro" id="IPR001678">
    <property type="entry name" value="MeTrfase_RsmB-F_NOP2_dom"/>
</dbReference>
<evidence type="ECO:0000256" key="5">
    <source>
        <dbReference type="PROSITE-ProRule" id="PRU01023"/>
    </source>
</evidence>
<dbReference type="InterPro" id="IPR049561">
    <property type="entry name" value="NSUN5_7_fdxn-like"/>
</dbReference>
<evidence type="ECO:0000256" key="4">
    <source>
        <dbReference type="ARBA" id="ARBA00022884"/>
    </source>
</evidence>
<keyword evidence="4 5" id="KW-0694">RNA-binding</keyword>
<dbReference type="GO" id="GO:0003723">
    <property type="term" value="F:RNA binding"/>
    <property type="evidence" value="ECO:0007669"/>
    <property type="project" value="UniProtKB-UniRule"/>
</dbReference>
<feature type="compositionally biased region" description="Basic residues" evidence="6">
    <location>
        <begin position="541"/>
        <end position="568"/>
    </location>
</feature>
<dbReference type="Pfam" id="PF21148">
    <property type="entry name" value="NSUN5_fdxn-like"/>
    <property type="match status" value="1"/>
</dbReference>
<comment type="similarity">
    <text evidence="5">Belongs to the class I-like SAM-binding methyltransferase superfamily. RsmB/NOP family.</text>
</comment>
<dbReference type="EMBL" id="IACT01006732">
    <property type="protein sequence ID" value="LAC25856.1"/>
    <property type="molecule type" value="mRNA"/>
</dbReference>
<keyword evidence="2 5" id="KW-0808">Transferase</keyword>
<dbReference type="InterPro" id="IPR029063">
    <property type="entry name" value="SAM-dependent_MTases_sf"/>
</dbReference>
<feature type="active site" description="Nucleophile" evidence="5">
    <location>
        <position position="381"/>
    </location>
</feature>
<keyword evidence="1 5" id="KW-0489">Methyltransferase</keyword>
<evidence type="ECO:0000259" key="7">
    <source>
        <dbReference type="PROSITE" id="PS51686"/>
    </source>
</evidence>
<dbReference type="PROSITE" id="PS51686">
    <property type="entry name" value="SAM_MT_RSMB_NOP"/>
    <property type="match status" value="1"/>
</dbReference>
<feature type="domain" description="SAM-dependent MTase RsmB/NOP-type" evidence="7">
    <location>
        <begin position="127"/>
        <end position="446"/>
    </location>
</feature>